<name>A0A3M6U9P5_POCDA</name>
<dbReference type="Gene3D" id="1.10.720.30">
    <property type="entry name" value="SAP domain"/>
    <property type="match status" value="1"/>
</dbReference>
<feature type="region of interest" description="Disordered" evidence="2">
    <location>
        <begin position="667"/>
        <end position="715"/>
    </location>
</feature>
<comment type="caution">
    <text evidence="5">The sequence shown here is derived from an EMBL/GenBank/DDBJ whole genome shotgun (WGS) entry which is preliminary data.</text>
</comment>
<dbReference type="Pfam" id="PF02037">
    <property type="entry name" value="SAP"/>
    <property type="match status" value="1"/>
</dbReference>
<feature type="compositionally biased region" description="Low complexity" evidence="2">
    <location>
        <begin position="191"/>
        <end position="212"/>
    </location>
</feature>
<feature type="compositionally biased region" description="Basic and acidic residues" evidence="2">
    <location>
        <begin position="268"/>
        <end position="350"/>
    </location>
</feature>
<dbReference type="GO" id="GO:0071011">
    <property type="term" value="C:precatalytic spliceosome"/>
    <property type="evidence" value="ECO:0007669"/>
    <property type="project" value="TreeGrafter"/>
</dbReference>
<dbReference type="Gene3D" id="3.30.70.330">
    <property type="match status" value="1"/>
</dbReference>
<feature type="compositionally biased region" description="Low complexity" evidence="2">
    <location>
        <begin position="423"/>
        <end position="443"/>
    </location>
</feature>
<dbReference type="GO" id="GO:0061574">
    <property type="term" value="C:ASAP complex"/>
    <property type="evidence" value="ECO:0007669"/>
    <property type="project" value="TreeGrafter"/>
</dbReference>
<reference evidence="5 6" key="1">
    <citation type="journal article" date="2018" name="Sci. Rep.">
        <title>Comparative analysis of the Pocillopora damicornis genome highlights role of immune system in coral evolution.</title>
        <authorList>
            <person name="Cunning R."/>
            <person name="Bay R.A."/>
            <person name="Gillette P."/>
            <person name="Baker A.C."/>
            <person name="Traylor-Knowles N."/>
        </authorList>
    </citation>
    <scope>NUCLEOTIDE SEQUENCE [LARGE SCALE GENOMIC DNA]</scope>
    <source>
        <strain evidence="5">RSMAS</strain>
        <tissue evidence="5">Whole animal</tissue>
    </source>
</reference>
<dbReference type="GO" id="GO:0003723">
    <property type="term" value="F:RNA binding"/>
    <property type="evidence" value="ECO:0007669"/>
    <property type="project" value="UniProtKB-UniRule"/>
</dbReference>
<dbReference type="PANTHER" id="PTHR46589:SF1">
    <property type="entry name" value="APOPTOTIC CHROMATIN CONDENSATION INDUCER IN THE NUCLEUS"/>
    <property type="match status" value="1"/>
</dbReference>
<evidence type="ECO:0000259" key="4">
    <source>
        <dbReference type="PROSITE" id="PS50800"/>
    </source>
</evidence>
<sequence>MAEREITIRGRRLSQLKVDELKVELEKRGLKKSGNKGVLIERLQEAIDKEMEMKEGFESYPVPQQAPARVGEPWPHPMMQQQQQPGGFPVQPMGIPQGMINQQQGLLNQPHVMMNQQQMMMHQQQQITSPVQVKEFREQWPQAQIPPPQMLYQQPREQQVLNQLPLMADKKPLTHASNHQVPPPVLEPEVESSSSSDNEQDSAQQSSSSSSQESDDHEQERPTSLLNYNYSNDSRTEARAAPVVVHESKPITVQNVEEQSKESASLAPKEEEMKKEEDVAANDRPELGQDEKADVEMDGEKTVAELKENDIKDEENKKKVVDEGEDGRQNEVVGKEKEGEVPSESLENKEAVSTPSPAEENTFEVEPSEEDKAVVEEPKVPSPQKPSSPVVTKKRKINIPRTSLPTTPTSEGQPGSRKRRWGSSSSSKKTSLSISTDSLKDLIPGVQVHSTPALEAVMDIRGDDNDEEDDEPEEKRKIEQKTDEEKEELSAETMPEVKDEGRRRKDRIVKVEEKKTIKLQRKLVVVETEPDTLKMEVEEEPSENKLEDNPYPRRLSAPVQEESPIPAGKRSPSPAKNPPCKTLHVKNLVRPFTLNQLKDLLGKHGTLGQDGFWIDRIKSHCYVVYTDEDDAVASRQALHGIKWPATSPKILDVDFADDDEMARDTDGLLGREKEKERELNAEKDEIKERAVEEEKPMVTEEKEEEEEDQKNAGNLLDNLFKKTKTIPCLYWLPLTDEQIATREREREERRKARQDERDKEEQERKERQQQREKERELEREKEKRERETTEKQRSRSPRNRRRERSKSRSRSRGPRRR</sequence>
<feature type="domain" description="RRM" evidence="3">
    <location>
        <begin position="581"/>
        <end position="658"/>
    </location>
</feature>
<feature type="compositionally biased region" description="Basic and acidic residues" evidence="2">
    <location>
        <begin position="667"/>
        <end position="700"/>
    </location>
</feature>
<gene>
    <name evidence="5" type="ORF">pdam_00004788</name>
</gene>
<evidence type="ECO:0000256" key="1">
    <source>
        <dbReference type="PROSITE-ProRule" id="PRU00176"/>
    </source>
</evidence>
<feature type="compositionally biased region" description="Basic residues" evidence="2">
    <location>
        <begin position="794"/>
        <end position="817"/>
    </location>
</feature>
<dbReference type="InterPro" id="IPR036361">
    <property type="entry name" value="SAP_dom_sf"/>
</dbReference>
<dbReference type="InterPro" id="IPR003034">
    <property type="entry name" value="SAP_dom"/>
</dbReference>
<keyword evidence="1" id="KW-0694">RNA-binding</keyword>
<feature type="compositionally biased region" description="Basic and acidic residues" evidence="2">
    <location>
        <begin position="495"/>
        <end position="506"/>
    </location>
</feature>
<evidence type="ECO:0000256" key="2">
    <source>
        <dbReference type="SAM" id="MobiDB-lite"/>
    </source>
</evidence>
<feature type="region of interest" description="Disordered" evidence="2">
    <location>
        <begin position="528"/>
        <end position="580"/>
    </location>
</feature>
<feature type="compositionally biased region" description="Basic and acidic residues" evidence="2">
    <location>
        <begin position="531"/>
        <end position="551"/>
    </location>
</feature>
<protein>
    <recommendedName>
        <fullName evidence="7">SAP domain-containing protein</fullName>
    </recommendedName>
</protein>
<feature type="compositionally biased region" description="Basic and acidic residues" evidence="2">
    <location>
        <begin position="739"/>
        <end position="793"/>
    </location>
</feature>
<accession>A0A3M6U9P5</accession>
<dbReference type="InterPro" id="IPR032552">
    <property type="entry name" value="RSB_motif"/>
</dbReference>
<evidence type="ECO:0008006" key="7">
    <source>
        <dbReference type="Google" id="ProtNLM"/>
    </source>
</evidence>
<feature type="compositionally biased region" description="Basic and acidic residues" evidence="2">
    <location>
        <begin position="370"/>
        <end position="379"/>
    </location>
</feature>
<dbReference type="PROSITE" id="PS50800">
    <property type="entry name" value="SAP"/>
    <property type="match status" value="1"/>
</dbReference>
<dbReference type="OrthoDB" id="5348404at2759"/>
<evidence type="ECO:0000313" key="5">
    <source>
        <dbReference type="EMBL" id="RMX50188.1"/>
    </source>
</evidence>
<dbReference type="Proteomes" id="UP000275408">
    <property type="component" value="Unassembled WGS sequence"/>
</dbReference>
<feature type="region of interest" description="Disordered" evidence="2">
    <location>
        <begin position="174"/>
        <end position="506"/>
    </location>
</feature>
<dbReference type="InterPro" id="IPR012677">
    <property type="entry name" value="Nucleotide-bd_a/b_plait_sf"/>
</dbReference>
<dbReference type="InterPro" id="IPR052793">
    <property type="entry name" value="EJC-associated_protein"/>
</dbReference>
<dbReference type="CDD" id="cd12432">
    <property type="entry name" value="RRM_ACINU"/>
    <property type="match status" value="1"/>
</dbReference>
<proteinExistence type="predicted"/>
<feature type="compositionally biased region" description="Polar residues" evidence="2">
    <location>
        <begin position="222"/>
        <end position="233"/>
    </location>
</feature>
<dbReference type="PANTHER" id="PTHR46589">
    <property type="entry name" value="APOPTOTIC CHROMATIN CONDENSATION INDUCER IN THE NUCLEUS"/>
    <property type="match status" value="1"/>
</dbReference>
<dbReference type="InterPro" id="IPR000504">
    <property type="entry name" value="RRM_dom"/>
</dbReference>
<dbReference type="GO" id="GO:0008380">
    <property type="term" value="P:RNA splicing"/>
    <property type="evidence" value="ECO:0007669"/>
    <property type="project" value="TreeGrafter"/>
</dbReference>
<dbReference type="InterPro" id="IPR035979">
    <property type="entry name" value="RBD_domain_sf"/>
</dbReference>
<dbReference type="STRING" id="46731.A0A3M6U9P5"/>
<feature type="compositionally biased region" description="Basic and acidic residues" evidence="2">
    <location>
        <begin position="473"/>
        <end position="484"/>
    </location>
</feature>
<evidence type="ECO:0000259" key="3">
    <source>
        <dbReference type="PROSITE" id="PS50102"/>
    </source>
</evidence>
<dbReference type="InterPro" id="IPR034257">
    <property type="entry name" value="Acinus_RRM"/>
</dbReference>
<keyword evidence="6" id="KW-1185">Reference proteome</keyword>
<dbReference type="SUPFAM" id="SSF68906">
    <property type="entry name" value="SAP domain"/>
    <property type="match status" value="1"/>
</dbReference>
<dbReference type="SMART" id="SM00513">
    <property type="entry name" value="SAP"/>
    <property type="match status" value="1"/>
</dbReference>
<feature type="domain" description="SAP" evidence="4">
    <location>
        <begin position="13"/>
        <end position="47"/>
    </location>
</feature>
<dbReference type="AlphaFoldDB" id="A0A3M6U9P5"/>
<dbReference type="PROSITE" id="PS50102">
    <property type="entry name" value="RRM"/>
    <property type="match status" value="1"/>
</dbReference>
<dbReference type="Pfam" id="PF16294">
    <property type="entry name" value="RSB_motif"/>
    <property type="match status" value="1"/>
</dbReference>
<evidence type="ECO:0000313" key="6">
    <source>
        <dbReference type="Proteomes" id="UP000275408"/>
    </source>
</evidence>
<feature type="region of interest" description="Disordered" evidence="2">
    <location>
        <begin position="733"/>
        <end position="817"/>
    </location>
</feature>
<dbReference type="SUPFAM" id="SSF54928">
    <property type="entry name" value="RNA-binding domain, RBD"/>
    <property type="match status" value="1"/>
</dbReference>
<feature type="compositionally biased region" description="Polar residues" evidence="2">
    <location>
        <begin position="400"/>
        <end position="413"/>
    </location>
</feature>
<organism evidence="5 6">
    <name type="scientific">Pocillopora damicornis</name>
    <name type="common">Cauliflower coral</name>
    <name type="synonym">Millepora damicornis</name>
    <dbReference type="NCBI Taxonomy" id="46731"/>
    <lineage>
        <taxon>Eukaryota</taxon>
        <taxon>Metazoa</taxon>
        <taxon>Cnidaria</taxon>
        <taxon>Anthozoa</taxon>
        <taxon>Hexacorallia</taxon>
        <taxon>Scleractinia</taxon>
        <taxon>Astrocoeniina</taxon>
        <taxon>Pocilloporidae</taxon>
        <taxon>Pocillopora</taxon>
    </lineage>
</organism>
<dbReference type="OMA" id="KENHEHT"/>
<dbReference type="EMBL" id="RCHS01002005">
    <property type="protein sequence ID" value="RMX50188.1"/>
    <property type="molecule type" value="Genomic_DNA"/>
</dbReference>